<comment type="caution">
    <text evidence="1">The sequence shown here is derived from an EMBL/GenBank/DDBJ whole genome shotgun (WGS) entry which is preliminary data.</text>
</comment>
<accession>A0A1Y2N2Q4</accession>
<evidence type="ECO:0000313" key="2">
    <source>
        <dbReference type="Proteomes" id="UP000194360"/>
    </source>
</evidence>
<reference evidence="1 2" key="1">
    <citation type="submission" date="2016-09" db="EMBL/GenBank/DDBJ databases">
        <title>Pseudonocardia autotrophica DSM535, a candidate organism with high potential of specific P450 cytochromes.</title>
        <authorList>
            <person name="Grumaz C."/>
            <person name="Vainshtein Y."/>
            <person name="Kirstahler P."/>
            <person name="Sohn K."/>
        </authorList>
    </citation>
    <scope>NUCLEOTIDE SEQUENCE [LARGE SCALE GENOMIC DNA]</scope>
    <source>
        <strain evidence="1 2">DSM 535</strain>
    </source>
</reference>
<dbReference type="Proteomes" id="UP000194360">
    <property type="component" value="Unassembled WGS sequence"/>
</dbReference>
<keyword evidence="2" id="KW-1185">Reference proteome</keyword>
<organism evidence="1 2">
    <name type="scientific">Pseudonocardia autotrophica</name>
    <name type="common">Amycolata autotrophica</name>
    <name type="synonym">Nocardia autotrophica</name>
    <dbReference type="NCBI Taxonomy" id="2074"/>
    <lineage>
        <taxon>Bacteria</taxon>
        <taxon>Bacillati</taxon>
        <taxon>Actinomycetota</taxon>
        <taxon>Actinomycetes</taxon>
        <taxon>Pseudonocardiales</taxon>
        <taxon>Pseudonocardiaceae</taxon>
        <taxon>Pseudonocardia</taxon>
    </lineage>
</organism>
<proteinExistence type="predicted"/>
<dbReference type="AlphaFoldDB" id="A0A1Y2N2Q4"/>
<gene>
    <name evidence="1" type="ORF">BG845_01940</name>
</gene>
<sequence>MSVTAVSGCLSALTGRRWRARGRVFAAMDGGGPAA</sequence>
<evidence type="ECO:0000313" key="1">
    <source>
        <dbReference type="EMBL" id="OSY41449.1"/>
    </source>
</evidence>
<name>A0A1Y2N2Q4_PSEAH</name>
<dbReference type="EMBL" id="MIGB01000008">
    <property type="protein sequence ID" value="OSY41449.1"/>
    <property type="molecule type" value="Genomic_DNA"/>
</dbReference>
<protein>
    <submittedName>
        <fullName evidence="1">Uncharacterized protein</fullName>
    </submittedName>
</protein>